<sequence>MPFPKFDVVTGGGKIMVQKVVIPKEAVNPDDTIVIEIPRRLRSVPILLATRQPPRMEEILNTRWNGTERNSTLKAAEQSELIDQTEKNNFIDVNIQTSVTEIDTSVQANFVTWSQTSLPLKFQKLSDWDYAYAPQRTPVDIERMLCQTDHRTDPGWSQPILESKEQDCLAITPHETRLGQSKDEEPQPYLIETASSIFLESVRSNHEWSKHDCNIQQELTNLLTDVEESFGKQVEASQ</sequence>
<organism evidence="1 2">
    <name type="scientific">Cryptolaemus montrouzieri</name>
    <dbReference type="NCBI Taxonomy" id="559131"/>
    <lineage>
        <taxon>Eukaryota</taxon>
        <taxon>Metazoa</taxon>
        <taxon>Ecdysozoa</taxon>
        <taxon>Arthropoda</taxon>
        <taxon>Hexapoda</taxon>
        <taxon>Insecta</taxon>
        <taxon>Pterygota</taxon>
        <taxon>Neoptera</taxon>
        <taxon>Endopterygota</taxon>
        <taxon>Coleoptera</taxon>
        <taxon>Polyphaga</taxon>
        <taxon>Cucujiformia</taxon>
        <taxon>Coccinelloidea</taxon>
        <taxon>Coccinellidae</taxon>
        <taxon>Scymninae</taxon>
        <taxon>Scymnini</taxon>
        <taxon>Cryptolaemus</taxon>
    </lineage>
</organism>
<protein>
    <submittedName>
        <fullName evidence="1">Uncharacterized protein</fullName>
    </submittedName>
</protein>
<dbReference type="AlphaFoldDB" id="A0ABD2MP32"/>
<dbReference type="Proteomes" id="UP001516400">
    <property type="component" value="Unassembled WGS sequence"/>
</dbReference>
<gene>
    <name evidence="1" type="ORF">HHI36_007283</name>
</gene>
<comment type="caution">
    <text evidence="1">The sequence shown here is derived from an EMBL/GenBank/DDBJ whole genome shotgun (WGS) entry which is preliminary data.</text>
</comment>
<keyword evidence="2" id="KW-1185">Reference proteome</keyword>
<evidence type="ECO:0000313" key="2">
    <source>
        <dbReference type="Proteomes" id="UP001516400"/>
    </source>
</evidence>
<proteinExistence type="predicted"/>
<evidence type="ECO:0000313" key="1">
    <source>
        <dbReference type="EMBL" id="KAL3268156.1"/>
    </source>
</evidence>
<name>A0ABD2MP32_9CUCU</name>
<accession>A0ABD2MP32</accession>
<reference evidence="1 2" key="1">
    <citation type="journal article" date="2021" name="BMC Biol.">
        <title>Horizontally acquired antibacterial genes associated with adaptive radiation of ladybird beetles.</title>
        <authorList>
            <person name="Li H.S."/>
            <person name="Tang X.F."/>
            <person name="Huang Y.H."/>
            <person name="Xu Z.Y."/>
            <person name="Chen M.L."/>
            <person name="Du X.Y."/>
            <person name="Qiu B.Y."/>
            <person name="Chen P.T."/>
            <person name="Zhang W."/>
            <person name="Slipinski A."/>
            <person name="Escalona H.E."/>
            <person name="Waterhouse R.M."/>
            <person name="Zwick A."/>
            <person name="Pang H."/>
        </authorList>
    </citation>
    <scope>NUCLEOTIDE SEQUENCE [LARGE SCALE GENOMIC DNA]</scope>
    <source>
        <strain evidence="1">SYSU2018</strain>
    </source>
</reference>
<dbReference type="EMBL" id="JABFTP020000021">
    <property type="protein sequence ID" value="KAL3268156.1"/>
    <property type="molecule type" value="Genomic_DNA"/>
</dbReference>